<gene>
    <name evidence="5" type="ORF">CM83_99535</name>
</gene>
<dbReference type="GO" id="GO:0070475">
    <property type="term" value="P:rRNA base methylation"/>
    <property type="evidence" value="ECO:0007669"/>
    <property type="project" value="InterPro"/>
</dbReference>
<dbReference type="GO" id="GO:0019843">
    <property type="term" value="F:rRNA binding"/>
    <property type="evidence" value="ECO:0007669"/>
    <property type="project" value="UniProtKB-KW"/>
</dbReference>
<dbReference type="AlphaFoldDB" id="A0A0A9W8V3"/>
<keyword evidence="3" id="KW-0699">rRNA-binding</keyword>
<dbReference type="InterPro" id="IPR029028">
    <property type="entry name" value="Alpha/beta_knot_MTases"/>
</dbReference>
<evidence type="ECO:0000256" key="3">
    <source>
        <dbReference type="ARBA" id="ARBA00022730"/>
    </source>
</evidence>
<dbReference type="EMBL" id="GBHO01039395">
    <property type="protein sequence ID" value="JAG04209.1"/>
    <property type="molecule type" value="Transcribed_RNA"/>
</dbReference>
<organism evidence="5">
    <name type="scientific">Lygus hesperus</name>
    <name type="common">Western plant bug</name>
    <dbReference type="NCBI Taxonomy" id="30085"/>
    <lineage>
        <taxon>Eukaryota</taxon>
        <taxon>Metazoa</taxon>
        <taxon>Ecdysozoa</taxon>
        <taxon>Arthropoda</taxon>
        <taxon>Hexapoda</taxon>
        <taxon>Insecta</taxon>
        <taxon>Pterygota</taxon>
        <taxon>Neoptera</taxon>
        <taxon>Paraneoptera</taxon>
        <taxon>Hemiptera</taxon>
        <taxon>Heteroptera</taxon>
        <taxon>Panheteroptera</taxon>
        <taxon>Cimicomorpha</taxon>
        <taxon>Miridae</taxon>
        <taxon>Mirini</taxon>
        <taxon>Lygus</taxon>
    </lineage>
</organism>
<protein>
    <submittedName>
        <fullName evidence="5">Uncharacterized protein</fullName>
    </submittedName>
</protein>
<reference evidence="5" key="2">
    <citation type="submission" date="2014-07" db="EMBL/GenBank/DDBJ databases">
        <authorList>
            <person name="Hull J."/>
        </authorList>
    </citation>
    <scope>NUCLEOTIDE SEQUENCE</scope>
</reference>
<dbReference type="GO" id="GO:0070037">
    <property type="term" value="F:rRNA (pseudouridine) methyltransferase activity"/>
    <property type="evidence" value="ECO:0007669"/>
    <property type="project" value="InterPro"/>
</dbReference>
<name>A0A0A9W8V3_LYGHE</name>
<reference evidence="5" key="1">
    <citation type="journal article" date="2014" name="PLoS ONE">
        <title>Transcriptome-Based Identification of ABC Transporters in the Western Tarnished Plant Bug Lygus hesperus.</title>
        <authorList>
            <person name="Hull J.J."/>
            <person name="Chaney K."/>
            <person name="Geib S.M."/>
            <person name="Fabrick J.A."/>
            <person name="Brent C.S."/>
            <person name="Walsh D."/>
            <person name="Lavine L.C."/>
        </authorList>
    </citation>
    <scope>NUCLEOTIDE SEQUENCE</scope>
</reference>
<keyword evidence="2" id="KW-0690">Ribosome biogenesis</keyword>
<dbReference type="InterPro" id="IPR029026">
    <property type="entry name" value="tRNA_m1G_MTases_N"/>
</dbReference>
<dbReference type="SUPFAM" id="SSF75217">
    <property type="entry name" value="alpha/beta knot"/>
    <property type="match status" value="1"/>
</dbReference>
<comment type="similarity">
    <text evidence="1">Belongs to the class IV-like SAM-binding methyltransferase superfamily. RNA methyltransferase NEP1 family.</text>
</comment>
<accession>A0A0A9W8V3</accession>
<evidence type="ECO:0000256" key="2">
    <source>
        <dbReference type="ARBA" id="ARBA00022517"/>
    </source>
</evidence>
<keyword evidence="4" id="KW-0694">RNA-binding</keyword>
<evidence type="ECO:0000256" key="1">
    <source>
        <dbReference type="ARBA" id="ARBA00008115"/>
    </source>
</evidence>
<dbReference type="Gene3D" id="3.40.1280.10">
    <property type="match status" value="1"/>
</dbReference>
<dbReference type="Pfam" id="PF03587">
    <property type="entry name" value="EMG1"/>
    <property type="match status" value="1"/>
</dbReference>
<proteinExistence type="inferred from homology"/>
<dbReference type="InterPro" id="IPR005304">
    <property type="entry name" value="Rbsml_bgen_MeTrfase_EMG1/NEP1"/>
</dbReference>
<evidence type="ECO:0000313" key="5">
    <source>
        <dbReference type="EMBL" id="JAG04209.1"/>
    </source>
</evidence>
<evidence type="ECO:0000256" key="4">
    <source>
        <dbReference type="ARBA" id="ARBA00022884"/>
    </source>
</evidence>
<sequence>MAELLRNGKIVSADGEVLMRILPTSLAPVIPYGARVTAITNSLLCTSSSAEQVTTPLELARRNEQDPVPDTLQGGIKHIAAFYVISCTDDVDLDGVDYPTERVCCGVYPMTSHVICARLCEAHAYVRQTASQTHSN</sequence>